<sequence>MTEQYRDNFNYANPKYYTDKSLLTSAVKNTMSHGIPGRGKGQLSTSDARMWGCLIYFICFAGYQRWYIGDRCMCFLCCMTAGGCGIGQCVDLCCVLPGRVEEINSDIRRAAHKAHDANRR</sequence>
<dbReference type="AlphaFoldDB" id="A0A5J4WVT5"/>
<proteinExistence type="predicted"/>
<evidence type="ECO:0000313" key="1">
    <source>
        <dbReference type="EMBL" id="KAA6398475.1"/>
    </source>
</evidence>
<dbReference type="EMBL" id="SNRW01000948">
    <property type="protein sequence ID" value="KAA6398475.1"/>
    <property type="molecule type" value="Genomic_DNA"/>
</dbReference>
<organism evidence="1 2">
    <name type="scientific">Streblomastix strix</name>
    <dbReference type="NCBI Taxonomy" id="222440"/>
    <lineage>
        <taxon>Eukaryota</taxon>
        <taxon>Metamonada</taxon>
        <taxon>Preaxostyla</taxon>
        <taxon>Oxymonadida</taxon>
        <taxon>Streblomastigidae</taxon>
        <taxon>Streblomastix</taxon>
    </lineage>
</organism>
<accession>A0A5J4WVT5</accession>
<name>A0A5J4WVT5_9EUKA</name>
<evidence type="ECO:0000313" key="2">
    <source>
        <dbReference type="Proteomes" id="UP000324800"/>
    </source>
</evidence>
<protein>
    <recommendedName>
        <fullName evidence="3">TM2 domain-containing protein</fullName>
    </recommendedName>
</protein>
<dbReference type="Proteomes" id="UP000324800">
    <property type="component" value="Unassembled WGS sequence"/>
</dbReference>
<reference evidence="1 2" key="1">
    <citation type="submission" date="2019-03" db="EMBL/GenBank/DDBJ databases">
        <title>Single cell metagenomics reveals metabolic interactions within the superorganism composed of flagellate Streblomastix strix and complex community of Bacteroidetes bacteria on its surface.</title>
        <authorList>
            <person name="Treitli S.C."/>
            <person name="Kolisko M."/>
            <person name="Husnik F."/>
            <person name="Keeling P."/>
            <person name="Hampl V."/>
        </authorList>
    </citation>
    <scope>NUCLEOTIDE SEQUENCE [LARGE SCALE GENOMIC DNA]</scope>
    <source>
        <strain evidence="1">ST1C</strain>
    </source>
</reference>
<evidence type="ECO:0008006" key="3">
    <source>
        <dbReference type="Google" id="ProtNLM"/>
    </source>
</evidence>
<comment type="caution">
    <text evidence="1">The sequence shown here is derived from an EMBL/GenBank/DDBJ whole genome shotgun (WGS) entry which is preliminary data.</text>
</comment>
<gene>
    <name evidence="1" type="ORF">EZS28_006000</name>
</gene>